<dbReference type="SUPFAM" id="SSF57997">
    <property type="entry name" value="Tropomyosin"/>
    <property type="match status" value="3"/>
</dbReference>
<dbReference type="PANTHER" id="PTHR43941">
    <property type="entry name" value="STRUCTURAL MAINTENANCE OF CHROMOSOMES PROTEIN 2"/>
    <property type="match status" value="1"/>
</dbReference>
<dbReference type="PANTHER" id="PTHR43941:SF1">
    <property type="entry name" value="STRUCTURAL MAINTENANCE OF CHROMOSOMES PROTEIN 2"/>
    <property type="match status" value="1"/>
</dbReference>
<feature type="coiled-coil region" evidence="1">
    <location>
        <begin position="11"/>
        <end position="70"/>
    </location>
</feature>
<accession>A0A0D6ER08</accession>
<feature type="coiled-coil region" evidence="1">
    <location>
        <begin position="581"/>
        <end position="688"/>
    </location>
</feature>
<feature type="coiled-coil region" evidence="1">
    <location>
        <begin position="97"/>
        <end position="178"/>
    </location>
</feature>
<dbReference type="GO" id="GO:0000793">
    <property type="term" value="C:condensed chromosome"/>
    <property type="evidence" value="ECO:0007669"/>
    <property type="project" value="TreeGrafter"/>
</dbReference>
<evidence type="ECO:0000256" key="1">
    <source>
        <dbReference type="SAM" id="Coils"/>
    </source>
</evidence>
<feature type="coiled-coil region" evidence="1">
    <location>
        <begin position="317"/>
        <end position="527"/>
    </location>
</feature>
<evidence type="ECO:0000313" key="3">
    <source>
        <dbReference type="EMBL" id="CEQ42547.1"/>
    </source>
</evidence>
<keyword evidence="1" id="KW-0175">Coiled coil</keyword>
<keyword evidence="4" id="KW-1185">Reference proteome</keyword>
<reference evidence="4" key="1">
    <citation type="submission" date="2015-02" db="EMBL/GenBank/DDBJ databases">
        <authorList>
            <person name="Gon?alves P."/>
        </authorList>
    </citation>
    <scope>NUCLEOTIDE SEQUENCE [LARGE SCALE GENOMIC DNA]</scope>
</reference>
<feature type="compositionally biased region" description="Low complexity" evidence="2">
    <location>
        <begin position="987"/>
        <end position="997"/>
    </location>
</feature>
<name>A0A0D6ER08_SPOSA</name>
<feature type="region of interest" description="Disordered" evidence="2">
    <location>
        <begin position="980"/>
        <end position="1014"/>
    </location>
</feature>
<dbReference type="GO" id="GO:0000796">
    <property type="term" value="C:condensin complex"/>
    <property type="evidence" value="ECO:0007669"/>
    <property type="project" value="TreeGrafter"/>
</dbReference>
<gene>
    <name evidence="3" type="primary">SPOSA6832_04351</name>
</gene>
<dbReference type="Gene3D" id="1.10.287.1490">
    <property type="match status" value="1"/>
</dbReference>
<feature type="coiled-coil region" evidence="1">
    <location>
        <begin position="1306"/>
        <end position="1389"/>
    </location>
</feature>
<dbReference type="OrthoDB" id="10255344at2759"/>
<feature type="region of interest" description="Disordered" evidence="2">
    <location>
        <begin position="184"/>
        <end position="236"/>
    </location>
</feature>
<proteinExistence type="predicted"/>
<feature type="coiled-coil region" evidence="1">
    <location>
        <begin position="1023"/>
        <end position="1177"/>
    </location>
</feature>
<dbReference type="Proteomes" id="UP000243876">
    <property type="component" value="Unassembled WGS sequence"/>
</dbReference>
<dbReference type="GO" id="GO:0003682">
    <property type="term" value="F:chromatin binding"/>
    <property type="evidence" value="ECO:0007669"/>
    <property type="project" value="TreeGrafter"/>
</dbReference>
<feature type="compositionally biased region" description="Low complexity" evidence="2">
    <location>
        <begin position="205"/>
        <end position="219"/>
    </location>
</feature>
<feature type="compositionally biased region" description="Low complexity" evidence="2">
    <location>
        <begin position="184"/>
        <end position="198"/>
    </location>
</feature>
<dbReference type="GO" id="GO:0007076">
    <property type="term" value="P:mitotic chromosome condensation"/>
    <property type="evidence" value="ECO:0007669"/>
    <property type="project" value="TreeGrafter"/>
</dbReference>
<organism evidence="3 4">
    <name type="scientific">Sporidiobolus salmonicolor</name>
    <name type="common">Yeast-like fungus</name>
    <name type="synonym">Sporobolomyces salmonicolor</name>
    <dbReference type="NCBI Taxonomy" id="5005"/>
    <lineage>
        <taxon>Eukaryota</taxon>
        <taxon>Fungi</taxon>
        <taxon>Dikarya</taxon>
        <taxon>Basidiomycota</taxon>
        <taxon>Pucciniomycotina</taxon>
        <taxon>Microbotryomycetes</taxon>
        <taxon>Sporidiobolales</taxon>
        <taxon>Sporidiobolaceae</taxon>
        <taxon>Sporobolomyces</taxon>
    </lineage>
</organism>
<protein>
    <submittedName>
        <fullName evidence="3">SPOSA6832_04351-mRNA-1:cds</fullName>
    </submittedName>
</protein>
<evidence type="ECO:0000313" key="4">
    <source>
        <dbReference type="Proteomes" id="UP000243876"/>
    </source>
</evidence>
<dbReference type="GO" id="GO:0000785">
    <property type="term" value="C:chromatin"/>
    <property type="evidence" value="ECO:0007669"/>
    <property type="project" value="TreeGrafter"/>
</dbReference>
<feature type="compositionally biased region" description="Pro residues" evidence="2">
    <location>
        <begin position="1836"/>
        <end position="1846"/>
    </location>
</feature>
<feature type="compositionally biased region" description="Low complexity" evidence="2">
    <location>
        <begin position="1904"/>
        <end position="1921"/>
    </location>
</feature>
<feature type="region of interest" description="Disordered" evidence="2">
    <location>
        <begin position="1832"/>
        <end position="1936"/>
    </location>
</feature>
<feature type="compositionally biased region" description="Basic and acidic residues" evidence="2">
    <location>
        <begin position="1892"/>
        <end position="1903"/>
    </location>
</feature>
<evidence type="ECO:0000256" key="2">
    <source>
        <dbReference type="SAM" id="MobiDB-lite"/>
    </source>
</evidence>
<sequence length="2009" mass="219161">MAWPAEEPAEVVQLKRALQRTADQLADQQNAVALLKEENTELKQDVRDGVYRAQQEAQKAVDAIEALRKKTDVRLLAALSSDDRLKLTRLLRSRQAYTNLLMQKDNAETALSSAEAKIKEQEGQIKRLTYEVEVTSARSADSANSRVAEDKAALEKRVHQLTTQLQKAQMDLEKEKDRFGFQPAIPAASSKARSSSVAGDTLPTSIRPPSSLSHHSSIPTVTTSKLPAPAGRRGSVTVSNASNAAIKTSSAQQSQTISQLESSLSAAQETITALSQDLSSAASTISTLEASLSSAQFKLEAKSSDLLRVENLLMALERSSKEEVDELKSQLEDVRYELEGAKEEAREVRDELSRELDVLVKAAREEKQSHEGMLDRIRSTLERKEADLEAMEGNREELERLLEEARAETTATKAEADAKGHECEELENELAWLEEEHMTALEAAETEKQALEEEIEDLKKLRMTLEKRDTDLEGMEGNREELERLLEEAREAAAQARSNLQDKEGELEELENELAWLEEQHEVATHEAVEERRAREIRIEDLERDLEGAHTATPNYKSAHDALRSDSATSASSAQTLFAQIAILEAEVSKKDAELDTLTSRLSILGELSAAHGELAAAHEQLAAELESLRAAVDEKDATLADLATKLDEATQAHVAAAGVGAQHETNAQRLQQTVDSLTSARDELASTVQIQEDALAALRSTLDRRETFQTPSFEDAEVRLASAEQEVASLRKQLKEASAGDWGAGDSQKVSNDRITALEGQVAELEAALEAEQGLVIGAQRETTAAQEALAEAQNQLVAVEGQLSVEIRAREAAGQAKQELEEKVEDLELSTARLQDLEDALLEASSELDDLRASSEDASLAALQEITDLQARLREQEGVVDQLERQIVSLDALRRVLGDTEAKADSLGWELRDTQSAAQKQEQAAEEKVKALIARAEAAEEDVHRLRSELDQTRHRLSDAQDSLDQAQVDLATQLGTVAASPRESTPAPVSLAPSTPSPATPTSRSFGFSPPSASDPAILILRLREERDELRQRLDFARTEAQFRLEALQDRLREAEETKAREISVMEIDLMDKHAAWETECETNEKVEEALRQAMLEKVRLEEELETATRALKARSNQVADAERRLKEAEKAREEQEADRENIRVQLDSANDANEELTSALSSLRTELGQAAEEIDRQHAAAAAGTVRIVELEAALATARQQGQSNFEQNNALADFAALCETLQSDVLLLQDKISRQSDLIAQRERSIALLQLNLAVRVAIEDDEDVEDSDGDCSVLDGDSTDTIDLEDATIAVEPELSPAGLADLQLRLADELSIREGLEEQLSSVRVQLGEAIRQASAASVSSRALEEELAAVKLDAQEQVDRLEQANASLRDAQARHDALQAGHDALSTSTQALRQTLDELETLHVDRGRSIENLQAVVETKTAELAIATERIAGLECSLEQARSASDDSNSSAQERVADLERQLFDIEARLVEASQQRDASGERAASAESSLAAAEERVAALSKAYDDLEQRFNGRQDDLESLQSRLAEVEAEKERLAAVLEAEKANDGEGRSSLEAELQAKNAEVVELESARTDAQREISSLKQQLEFLSVDAEEKLIVHQQSQHRVALLEEQLSALQAELASVSQITDAVAALEAQLEEAVRVEQETSSKAQAAAEHSAKEIQTLRQLGRASQAEAEALSAEADGLRQQLADFDTRLQAVTSASQQDLQRLTDESRKNIEEVIDALQACENDKAAVEEQVRVLEAQIKQLEESFAAARSGQSNGEAEARVAELEKLLEAKMLDVEEADEKLIDALKLQKRSTAQIERLKAKIATLQRDLLASKTTPVPTPVPTPIPISAPAEAATPSNKKRRAPADFDPVSSVASTAPRAIVAKSVPAGLGPGRDKENAGETTRRPTTTTTTRRSTARAASPAKHDRPPPHVDTVVPLKPEHLPAASATQTQTKKLAREVLQRVDDNAVPAAPAAPAEKAAAASKMDALRARLAKQKASRALAPSSSSAA</sequence>
<feature type="coiled-coil region" evidence="1">
    <location>
        <begin position="714"/>
        <end position="972"/>
    </location>
</feature>
<dbReference type="EMBL" id="CENE01000028">
    <property type="protein sequence ID" value="CEQ42547.1"/>
    <property type="molecule type" value="Genomic_DNA"/>
</dbReference>
<feature type="coiled-coil region" evidence="1">
    <location>
        <begin position="1418"/>
        <end position="1659"/>
    </location>
</feature>